<dbReference type="GO" id="GO:0019563">
    <property type="term" value="P:glycerol catabolic process"/>
    <property type="evidence" value="ECO:0007669"/>
    <property type="project" value="TreeGrafter"/>
</dbReference>
<dbReference type="Gene3D" id="1.25.40.340">
    <property type="match status" value="1"/>
</dbReference>
<dbReference type="FunFam" id="1.25.40.340:FF:000002">
    <property type="entry name" value="Dihydroxyacetone kinase, L subunit"/>
    <property type="match status" value="1"/>
</dbReference>
<dbReference type="PROSITE" id="PS51481">
    <property type="entry name" value="DHAK"/>
    <property type="match status" value="1"/>
</dbReference>
<dbReference type="EMBL" id="UYIO01000001">
    <property type="protein sequence ID" value="VDG77176.1"/>
    <property type="molecule type" value="Genomic_DNA"/>
</dbReference>
<dbReference type="AlphaFoldDB" id="A0A7Z8YBC8"/>
<accession>A0A7Z8YBC8</accession>
<feature type="region of interest" description="Disordered" evidence="5">
    <location>
        <begin position="343"/>
        <end position="377"/>
    </location>
</feature>
<dbReference type="Gene3D" id="3.40.50.10440">
    <property type="entry name" value="Dihydroxyacetone kinase, domain 1"/>
    <property type="match status" value="1"/>
</dbReference>
<dbReference type="GO" id="GO:0004371">
    <property type="term" value="F:glycerone kinase activity"/>
    <property type="evidence" value="ECO:0007669"/>
    <property type="project" value="InterPro"/>
</dbReference>
<reference evidence="8 9" key="1">
    <citation type="submission" date="2018-11" db="EMBL/GenBank/DDBJ databases">
        <authorList>
            <consortium name="Pathogen Informatics"/>
        </authorList>
    </citation>
    <scope>NUCLEOTIDE SEQUENCE [LARGE SCALE GENOMIC DNA]</scope>
    <source>
        <strain evidence="8 9">NCTC10327</strain>
    </source>
</reference>
<dbReference type="GO" id="GO:0005524">
    <property type="term" value="F:ATP binding"/>
    <property type="evidence" value="ECO:0007669"/>
    <property type="project" value="UniProtKB-KW"/>
</dbReference>
<evidence type="ECO:0000313" key="9">
    <source>
        <dbReference type="Proteomes" id="UP000269974"/>
    </source>
</evidence>
<protein>
    <submittedName>
        <fullName evidence="8">Dihydroxyacetone kinase</fullName>
        <ecNumber evidence="8">2.7.-.-</ecNumber>
    </submittedName>
</protein>
<dbReference type="SUPFAM" id="SSF82549">
    <property type="entry name" value="DAK1/DegV-like"/>
    <property type="match status" value="1"/>
</dbReference>
<keyword evidence="2" id="KW-0547">Nucleotide-binding</keyword>
<evidence type="ECO:0000259" key="7">
    <source>
        <dbReference type="PROSITE" id="PS51481"/>
    </source>
</evidence>
<evidence type="ECO:0000259" key="6">
    <source>
        <dbReference type="PROSITE" id="PS51480"/>
    </source>
</evidence>
<keyword evidence="1 8" id="KW-0808">Transferase</keyword>
<keyword evidence="4" id="KW-0067">ATP-binding</keyword>
<comment type="caution">
    <text evidence="8">The sequence shown here is derived from an EMBL/GenBank/DDBJ whole genome shotgun (WGS) entry which is preliminary data.</text>
</comment>
<dbReference type="GO" id="GO:0006796">
    <property type="term" value="P:phosphate-containing compound metabolic process"/>
    <property type="evidence" value="ECO:0007669"/>
    <property type="project" value="UniProtKB-ARBA"/>
</dbReference>
<feature type="domain" description="DhaK" evidence="7">
    <location>
        <begin position="7"/>
        <end position="332"/>
    </location>
</feature>
<dbReference type="InterPro" id="IPR004007">
    <property type="entry name" value="DhaL_dom"/>
</dbReference>
<gene>
    <name evidence="8" type="primary">dhaK</name>
    <name evidence="8" type="ORF">NCTC10327_01794</name>
</gene>
<keyword evidence="3 8" id="KW-0418">Kinase</keyword>
<dbReference type="InterPro" id="IPR050861">
    <property type="entry name" value="Dihydroxyacetone_Kinase"/>
</dbReference>
<dbReference type="Gene3D" id="3.30.1180.20">
    <property type="entry name" value="Dihydroxyacetone kinase, domain 2"/>
    <property type="match status" value="1"/>
</dbReference>
<feature type="domain" description="DhaL" evidence="6">
    <location>
        <begin position="381"/>
        <end position="583"/>
    </location>
</feature>
<dbReference type="PANTHER" id="PTHR28629:SF4">
    <property type="entry name" value="TRIOKINASE_FMN CYCLASE"/>
    <property type="match status" value="1"/>
</dbReference>
<evidence type="ECO:0000256" key="1">
    <source>
        <dbReference type="ARBA" id="ARBA00022679"/>
    </source>
</evidence>
<dbReference type="PROSITE" id="PS51480">
    <property type="entry name" value="DHAL"/>
    <property type="match status" value="1"/>
</dbReference>
<dbReference type="Proteomes" id="UP000269974">
    <property type="component" value="Unassembled WGS sequence"/>
</dbReference>
<evidence type="ECO:0000256" key="2">
    <source>
        <dbReference type="ARBA" id="ARBA00022741"/>
    </source>
</evidence>
<dbReference type="Pfam" id="PF02734">
    <property type="entry name" value="Dak2"/>
    <property type="match status" value="1"/>
</dbReference>
<dbReference type="Pfam" id="PF02733">
    <property type="entry name" value="Dak1"/>
    <property type="match status" value="1"/>
</dbReference>
<evidence type="ECO:0000256" key="3">
    <source>
        <dbReference type="ARBA" id="ARBA00022777"/>
    </source>
</evidence>
<dbReference type="InterPro" id="IPR004006">
    <property type="entry name" value="DhaK_dom"/>
</dbReference>
<dbReference type="RefSeq" id="WP_185934319.1">
    <property type="nucleotide sequence ID" value="NZ_UYIO01000001.1"/>
</dbReference>
<dbReference type="GO" id="GO:0005829">
    <property type="term" value="C:cytosol"/>
    <property type="evidence" value="ECO:0007669"/>
    <property type="project" value="TreeGrafter"/>
</dbReference>
<dbReference type="EC" id="2.7.-.-" evidence="8"/>
<dbReference type="FunFam" id="3.40.50.10440:FF:000003">
    <property type="entry name" value="Homodimeric dihydroxyacetone kinase"/>
    <property type="match status" value="1"/>
</dbReference>
<evidence type="ECO:0000256" key="5">
    <source>
        <dbReference type="SAM" id="MobiDB-lite"/>
    </source>
</evidence>
<dbReference type="SMART" id="SM01120">
    <property type="entry name" value="Dak2"/>
    <property type="match status" value="1"/>
</dbReference>
<evidence type="ECO:0000256" key="4">
    <source>
        <dbReference type="ARBA" id="ARBA00022840"/>
    </source>
</evidence>
<sequence>MTYIYNDPKRFARDSLAGFVQAHSRYVTAVHGGVVRATASPENEVALVIGGGSGHYPAFSGWTGPGMAHGTVCGNVFASPSESQVLSVARAANNGGGVLIVFGNYAGDVLHFGAAAKDLREDYGIDARIVTISDDIASAPPEKHRERRGIGGDLFVVKTTGAAIAAGADLDAAEKLAWHANDSVRTLGVAFSGCTLPGASEPLFTVPEGKVALGLGIHGEPGISEHDHMTATELAQLLVSRVMAEEPARVPGGYEGKVAVILNGLGATKYEELFLLYGEVTAQLAAYDVEIIAPEVGEQVTSLDMAGASLSLAFLDPELEKYWLAPADTPAFKVGQGQIGQAPRRTKPLVGTGADAGADAESPGDVTQLPKGSADSAAQGAQAAEIFQALAQAAIDAEESLGKLDSIAGDGDHGQGMVLGSVAARDIAQAAATAGCGARTVIDQAGRAWSEGAGGTSGALWGGAIREVARAFDDKERLAGPAVGAAIVAGARHVALQGGAKVGQKTMVDATEPFADALETALESGKDLAAAWAQAAATAQEAAQATSEIVATKGRAKTHGDASLGHPDPGAVSFALLMETAAATLAKQGAQG</sequence>
<evidence type="ECO:0000313" key="8">
    <source>
        <dbReference type="EMBL" id="VDG77176.1"/>
    </source>
</evidence>
<dbReference type="InterPro" id="IPR036117">
    <property type="entry name" value="DhaL_dom_sf"/>
</dbReference>
<dbReference type="PANTHER" id="PTHR28629">
    <property type="entry name" value="TRIOKINASE/FMN CYCLASE"/>
    <property type="match status" value="1"/>
</dbReference>
<name>A0A7Z8YBC8_9ACTO</name>
<dbReference type="SUPFAM" id="SSF101473">
    <property type="entry name" value="DhaL-like"/>
    <property type="match status" value="1"/>
</dbReference>
<proteinExistence type="predicted"/>
<organism evidence="8 9">
    <name type="scientific">Actinobaculum suis</name>
    <dbReference type="NCBI Taxonomy" id="1657"/>
    <lineage>
        <taxon>Bacteria</taxon>
        <taxon>Bacillati</taxon>
        <taxon>Actinomycetota</taxon>
        <taxon>Actinomycetes</taxon>
        <taxon>Actinomycetales</taxon>
        <taxon>Actinomycetaceae</taxon>
        <taxon>Actinobaculum</taxon>
    </lineage>
</organism>
<dbReference type="NCBIfam" id="NF011049">
    <property type="entry name" value="PRK14479.1"/>
    <property type="match status" value="1"/>
</dbReference>